<dbReference type="AlphaFoldDB" id="A0A941IPE0"/>
<comment type="caution">
    <text evidence="1">The sequence shown here is derived from an EMBL/GenBank/DDBJ whole genome shotgun (WGS) entry which is preliminary data.</text>
</comment>
<name>A0A941IPE0_9ACTN</name>
<dbReference type="Pfam" id="PF12028">
    <property type="entry name" value="DUF3515"/>
    <property type="match status" value="1"/>
</dbReference>
<dbReference type="PROSITE" id="PS51257">
    <property type="entry name" value="PROKAR_LIPOPROTEIN"/>
    <property type="match status" value="1"/>
</dbReference>
<proteinExistence type="predicted"/>
<keyword evidence="2" id="KW-1185">Reference proteome</keyword>
<dbReference type="EMBL" id="JAGSOG010000021">
    <property type="protein sequence ID" value="MBR7833037.1"/>
    <property type="molecule type" value="Genomic_DNA"/>
</dbReference>
<dbReference type="InterPro" id="IPR021903">
    <property type="entry name" value="DUF3515"/>
</dbReference>
<dbReference type="RefSeq" id="WP_212527561.1">
    <property type="nucleotide sequence ID" value="NZ_JAGSOG010000021.1"/>
</dbReference>
<gene>
    <name evidence="1" type="ORF">KDL01_07170</name>
</gene>
<accession>A0A941IPE0</accession>
<evidence type="ECO:0000313" key="2">
    <source>
        <dbReference type="Proteomes" id="UP000675781"/>
    </source>
</evidence>
<dbReference type="Proteomes" id="UP000675781">
    <property type="component" value="Unassembled WGS sequence"/>
</dbReference>
<organism evidence="1 2">
    <name type="scientific">Actinospica durhamensis</name>
    <dbReference type="NCBI Taxonomy" id="1508375"/>
    <lineage>
        <taxon>Bacteria</taxon>
        <taxon>Bacillati</taxon>
        <taxon>Actinomycetota</taxon>
        <taxon>Actinomycetes</taxon>
        <taxon>Catenulisporales</taxon>
        <taxon>Actinospicaceae</taxon>
        <taxon>Actinospica</taxon>
    </lineage>
</organism>
<protein>
    <submittedName>
        <fullName evidence="1">DUF3515 family protein</fullName>
    </submittedName>
</protein>
<reference evidence="1" key="1">
    <citation type="submission" date="2021-04" db="EMBL/GenBank/DDBJ databases">
        <title>Genome based classification of Actinospica acidithermotolerans sp. nov., an actinobacterium isolated from an Indonesian hot spring.</title>
        <authorList>
            <person name="Kusuma A.B."/>
            <person name="Putra K.E."/>
            <person name="Nafisah S."/>
            <person name="Loh J."/>
            <person name="Nouioui I."/>
            <person name="Goodfellow M."/>
        </authorList>
    </citation>
    <scope>NUCLEOTIDE SEQUENCE</scope>
    <source>
        <strain evidence="1">CSCA 57</strain>
    </source>
</reference>
<evidence type="ECO:0000313" key="1">
    <source>
        <dbReference type="EMBL" id="MBR7833037.1"/>
    </source>
</evidence>
<sequence length="181" mass="18585">MNRLRVLLPTAGVVVACVGGAVAWLLLGADTAVAVTPPKVDAQTQAACTSLQHHLPETVDGKKRVSTSPSSPLTAAWGSSPIVLTCGIGEPTVLVSGSKDYDADAQAVYADGVAWLPVPESDGYAFVAIQRSVYIELFVPKSYYLASTGAPTMDAPTDLSAAVIAGTTRNDGRTGADVSPL</sequence>